<accession>A0A915HRF6</accession>
<dbReference type="Gene3D" id="2.10.110.10">
    <property type="entry name" value="Cysteine Rich Protein"/>
    <property type="match status" value="2"/>
</dbReference>
<evidence type="ECO:0000256" key="3">
    <source>
        <dbReference type="ARBA" id="ARBA00022833"/>
    </source>
</evidence>
<dbReference type="WBParaSite" id="nRc.2.0.1.t04508-RA">
    <property type="protein sequence ID" value="nRc.2.0.1.t04508-RA"/>
    <property type="gene ID" value="nRc.2.0.1.g04508"/>
</dbReference>
<keyword evidence="2" id="KW-0677">Repeat</keyword>
<evidence type="ECO:0000256" key="1">
    <source>
        <dbReference type="ARBA" id="ARBA00022723"/>
    </source>
</evidence>
<keyword evidence="3 5" id="KW-0862">Zinc</keyword>
<feature type="domain" description="LIM zinc-binding" evidence="6">
    <location>
        <begin position="1"/>
        <end position="69"/>
    </location>
</feature>
<dbReference type="PANTHER" id="PTHR24205:SF16">
    <property type="entry name" value="GH01042P-RELATED"/>
    <property type="match status" value="1"/>
</dbReference>
<dbReference type="CDD" id="cd08368">
    <property type="entry name" value="LIM"/>
    <property type="match status" value="2"/>
</dbReference>
<evidence type="ECO:0000259" key="6">
    <source>
        <dbReference type="PROSITE" id="PS50023"/>
    </source>
</evidence>
<keyword evidence="1 5" id="KW-0479">Metal-binding</keyword>
<dbReference type="GO" id="GO:0003712">
    <property type="term" value="F:transcription coregulator activity"/>
    <property type="evidence" value="ECO:0007669"/>
    <property type="project" value="TreeGrafter"/>
</dbReference>
<evidence type="ECO:0000256" key="2">
    <source>
        <dbReference type="ARBA" id="ARBA00022737"/>
    </source>
</evidence>
<evidence type="ECO:0000313" key="7">
    <source>
        <dbReference type="Proteomes" id="UP000887565"/>
    </source>
</evidence>
<keyword evidence="7" id="KW-1185">Reference proteome</keyword>
<dbReference type="InterPro" id="IPR001781">
    <property type="entry name" value="Znf_LIM"/>
</dbReference>
<dbReference type="PANTHER" id="PTHR24205">
    <property type="entry name" value="FOUR AND A HALF LIM DOMAINS PROTEIN"/>
    <property type="match status" value="1"/>
</dbReference>
<dbReference type="GO" id="GO:0030018">
    <property type="term" value="C:Z disc"/>
    <property type="evidence" value="ECO:0007669"/>
    <property type="project" value="TreeGrafter"/>
</dbReference>
<dbReference type="PROSITE" id="PS50023">
    <property type="entry name" value="LIM_DOMAIN_2"/>
    <property type="match status" value="2"/>
</dbReference>
<dbReference type="AlphaFoldDB" id="A0A915HRF6"/>
<dbReference type="SUPFAM" id="SSF57716">
    <property type="entry name" value="Glucocorticoid receptor-like (DNA-binding domain)"/>
    <property type="match status" value="1"/>
</dbReference>
<evidence type="ECO:0000256" key="5">
    <source>
        <dbReference type="PROSITE-ProRule" id="PRU00125"/>
    </source>
</evidence>
<dbReference type="GO" id="GO:0005634">
    <property type="term" value="C:nucleus"/>
    <property type="evidence" value="ECO:0007669"/>
    <property type="project" value="TreeGrafter"/>
</dbReference>
<dbReference type="SMART" id="SM00132">
    <property type="entry name" value="LIM"/>
    <property type="match status" value="2"/>
</dbReference>
<reference evidence="8" key="1">
    <citation type="submission" date="2022-11" db="UniProtKB">
        <authorList>
            <consortium name="WormBaseParasite"/>
        </authorList>
    </citation>
    <scope>IDENTIFICATION</scope>
</reference>
<keyword evidence="4 5" id="KW-0440">LIM domain</keyword>
<evidence type="ECO:0000313" key="8">
    <source>
        <dbReference type="WBParaSite" id="nRc.2.0.1.t04508-RA"/>
    </source>
</evidence>
<dbReference type="Proteomes" id="UP000887565">
    <property type="component" value="Unplaced"/>
</dbReference>
<evidence type="ECO:0000256" key="4">
    <source>
        <dbReference type="ARBA" id="ARBA00023038"/>
    </source>
</evidence>
<organism evidence="7 8">
    <name type="scientific">Romanomermis culicivorax</name>
    <name type="common">Nematode worm</name>
    <dbReference type="NCBI Taxonomy" id="13658"/>
    <lineage>
        <taxon>Eukaryota</taxon>
        <taxon>Metazoa</taxon>
        <taxon>Ecdysozoa</taxon>
        <taxon>Nematoda</taxon>
        <taxon>Enoplea</taxon>
        <taxon>Dorylaimia</taxon>
        <taxon>Mermithida</taxon>
        <taxon>Mermithoidea</taxon>
        <taxon>Mermithidae</taxon>
        <taxon>Romanomermis</taxon>
    </lineage>
</organism>
<protein>
    <submittedName>
        <fullName evidence="8">LIM zinc-binding domain-containing protein</fullName>
    </submittedName>
</protein>
<dbReference type="PROSITE" id="PS00478">
    <property type="entry name" value="LIM_DOMAIN_1"/>
    <property type="match status" value="1"/>
</dbReference>
<sequence>MTCAGCTKTMIAVSVSIGGDSKSSTGRRAWHPRCFACTNCRQSLLNEKYFVRNDKWPYCLHCRDFMFAARCATCVKPIRRYAAMAFNLFWHRGCFRCQSCSKLIEHEYYLAYGNLWVCPGCYRRPDNVYDYGMPDFLKMDVLTIDQIAEIGHRAPTIGDTTSLNPDDLTADDFQIFMDDTADNQRDDFPEKIVEISDKKMGRLKQEVEKEDDIGHLTITDFNAQILGVDRPDVPSLAKSANNEFLPKTMPHDTVKIDDWTKESSKFVITKDPVKSAKNIAAKDPMG</sequence>
<feature type="domain" description="LIM zinc-binding" evidence="6">
    <location>
        <begin position="70"/>
        <end position="128"/>
    </location>
</feature>
<proteinExistence type="predicted"/>
<dbReference type="Pfam" id="PF00412">
    <property type="entry name" value="LIM"/>
    <property type="match status" value="2"/>
</dbReference>
<name>A0A915HRF6_ROMCU</name>
<dbReference type="GO" id="GO:0046872">
    <property type="term" value="F:metal ion binding"/>
    <property type="evidence" value="ECO:0007669"/>
    <property type="project" value="UniProtKB-KW"/>
</dbReference>